<keyword evidence="5" id="KW-0547">Nucleotide-binding</keyword>
<dbReference type="SMART" id="SM00387">
    <property type="entry name" value="HATPase_c"/>
    <property type="match status" value="1"/>
</dbReference>
<evidence type="ECO:0000313" key="5">
    <source>
        <dbReference type="EMBL" id="TGD73559.1"/>
    </source>
</evidence>
<accession>A0A4Z0M205</accession>
<evidence type="ECO:0000259" key="4">
    <source>
        <dbReference type="PROSITE" id="PS50109"/>
    </source>
</evidence>
<dbReference type="GO" id="GO:0000155">
    <property type="term" value="F:phosphorelay sensor kinase activity"/>
    <property type="evidence" value="ECO:0007669"/>
    <property type="project" value="InterPro"/>
</dbReference>
<dbReference type="PROSITE" id="PS50109">
    <property type="entry name" value="HIS_KIN"/>
    <property type="match status" value="1"/>
</dbReference>
<dbReference type="Proteomes" id="UP000298050">
    <property type="component" value="Unassembled WGS sequence"/>
</dbReference>
<dbReference type="SUPFAM" id="SSF55785">
    <property type="entry name" value="PYP-like sensor domain (PAS domain)"/>
    <property type="match status" value="1"/>
</dbReference>
<dbReference type="OrthoDB" id="1931120at2"/>
<proteinExistence type="predicted"/>
<dbReference type="Gene3D" id="3.30.565.10">
    <property type="entry name" value="Histidine kinase-like ATPase, C-terminal domain"/>
    <property type="match status" value="1"/>
</dbReference>
<dbReference type="PANTHER" id="PTHR43065">
    <property type="entry name" value="SENSOR HISTIDINE KINASE"/>
    <property type="match status" value="1"/>
</dbReference>
<dbReference type="SUPFAM" id="SSF47384">
    <property type="entry name" value="Homodimeric domain of signal transducing histidine kinase"/>
    <property type="match status" value="1"/>
</dbReference>
<comment type="catalytic activity">
    <reaction evidence="1">
        <text>ATP + protein L-histidine = ADP + protein N-phospho-L-histidine.</text>
        <dbReference type="EC" id="2.7.13.3"/>
    </reaction>
</comment>
<dbReference type="PANTHER" id="PTHR43065:SF51">
    <property type="entry name" value="HISTIDINE KINASE"/>
    <property type="match status" value="1"/>
</dbReference>
<feature type="domain" description="Histidine kinase" evidence="4">
    <location>
        <begin position="233"/>
        <end position="433"/>
    </location>
</feature>
<dbReference type="InterPro" id="IPR036097">
    <property type="entry name" value="HisK_dim/P_sf"/>
</dbReference>
<feature type="transmembrane region" description="Helical" evidence="3">
    <location>
        <begin position="36"/>
        <end position="53"/>
    </location>
</feature>
<evidence type="ECO:0000256" key="1">
    <source>
        <dbReference type="ARBA" id="ARBA00000085"/>
    </source>
</evidence>
<keyword evidence="3" id="KW-0472">Membrane</keyword>
<dbReference type="EMBL" id="SRLE01000007">
    <property type="protein sequence ID" value="TGD73559.1"/>
    <property type="molecule type" value="Genomic_DNA"/>
</dbReference>
<keyword evidence="5" id="KW-0067">ATP-binding</keyword>
<reference evidence="5 6" key="1">
    <citation type="submission" date="2019-04" db="EMBL/GenBank/DDBJ databases">
        <title>Taxonomy of novel Haliea sp. from mangrove soil of West Coast of India.</title>
        <authorList>
            <person name="Verma A."/>
            <person name="Kumar P."/>
            <person name="Krishnamurthi S."/>
        </authorList>
    </citation>
    <scope>NUCLEOTIDE SEQUENCE [LARGE SCALE GENOMIC DNA]</scope>
    <source>
        <strain evidence="5 6">SAOS-164</strain>
    </source>
</reference>
<organism evidence="5 6">
    <name type="scientific">Mangrovimicrobium sediminis</name>
    <dbReference type="NCBI Taxonomy" id="2562682"/>
    <lineage>
        <taxon>Bacteria</taxon>
        <taxon>Pseudomonadati</taxon>
        <taxon>Pseudomonadota</taxon>
        <taxon>Gammaproteobacteria</taxon>
        <taxon>Cellvibrionales</taxon>
        <taxon>Halieaceae</taxon>
        <taxon>Mangrovimicrobium</taxon>
    </lineage>
</organism>
<name>A0A4Z0M205_9GAMM</name>
<dbReference type="InterPro" id="IPR003594">
    <property type="entry name" value="HATPase_dom"/>
</dbReference>
<dbReference type="GO" id="GO:0005524">
    <property type="term" value="F:ATP binding"/>
    <property type="evidence" value="ECO:0007669"/>
    <property type="project" value="UniProtKB-KW"/>
</dbReference>
<comment type="caution">
    <text evidence="5">The sequence shown here is derived from an EMBL/GenBank/DDBJ whole genome shotgun (WGS) entry which is preliminary data.</text>
</comment>
<keyword evidence="3" id="KW-1133">Transmembrane helix</keyword>
<dbReference type="Pfam" id="PF02518">
    <property type="entry name" value="HATPase_c"/>
    <property type="match status" value="1"/>
</dbReference>
<evidence type="ECO:0000256" key="3">
    <source>
        <dbReference type="SAM" id="Phobius"/>
    </source>
</evidence>
<dbReference type="InterPro" id="IPR005467">
    <property type="entry name" value="His_kinase_dom"/>
</dbReference>
<dbReference type="RefSeq" id="WP_135443834.1">
    <property type="nucleotide sequence ID" value="NZ_SRLE01000007.1"/>
</dbReference>
<dbReference type="EC" id="2.7.13.3" evidence="2"/>
<dbReference type="InterPro" id="IPR035965">
    <property type="entry name" value="PAS-like_dom_sf"/>
</dbReference>
<dbReference type="InterPro" id="IPR004358">
    <property type="entry name" value="Sig_transdc_His_kin-like_C"/>
</dbReference>
<evidence type="ECO:0000256" key="2">
    <source>
        <dbReference type="ARBA" id="ARBA00012438"/>
    </source>
</evidence>
<keyword evidence="6" id="KW-1185">Reference proteome</keyword>
<keyword evidence="3" id="KW-0812">Transmembrane</keyword>
<sequence>MKRAVIRGIVQWLGLLTFGAVGFGALWYLLEPPWQWILSLAWLVPVAVLAHWAESSPYRRQVRALSSMIAGWRDSDFALSIRSSNVPELQALTEELNSVGELLRRERHHLVQRELLLQTVIQASPMAVLLCDQSGRVVLSNVMANQWFGHGGRLAGHALEQIADQLPESLREALQQEGETLCSFGPEAAPESYHVSRTRFDLNGQIHHLVLVREMTRELSRREAAVWKKVIRVMSHEINNSLAPISSLAHSGRQFAEQGDTQPLARVFDTIENRARHLDDFIAGYARFAKLSAPAIQRVEVEPFLASLCAPLDCRYALENPASHGSFDPAQIEQVLINLVKNALEAGSSAGEVSVHWVEEGGCPALQVRDRGQGMTAESMEKALLPFYSTKRSGTGLGLALAREILEAHDGSIALTPREGGGTQVSLRFPAVAAGQA</sequence>
<protein>
    <recommendedName>
        <fullName evidence="2">histidine kinase</fullName>
        <ecNumber evidence="2">2.7.13.3</ecNumber>
    </recommendedName>
</protein>
<evidence type="ECO:0000313" key="6">
    <source>
        <dbReference type="Proteomes" id="UP000298050"/>
    </source>
</evidence>
<gene>
    <name evidence="5" type="ORF">E4634_11070</name>
</gene>
<feature type="transmembrane region" description="Helical" evidence="3">
    <location>
        <begin position="12"/>
        <end position="30"/>
    </location>
</feature>
<dbReference type="PRINTS" id="PR00344">
    <property type="entry name" value="BCTRLSENSOR"/>
</dbReference>
<dbReference type="AlphaFoldDB" id="A0A4Z0M205"/>
<dbReference type="SUPFAM" id="SSF55874">
    <property type="entry name" value="ATPase domain of HSP90 chaperone/DNA topoisomerase II/histidine kinase"/>
    <property type="match status" value="1"/>
</dbReference>
<dbReference type="InterPro" id="IPR036890">
    <property type="entry name" value="HATPase_C_sf"/>
</dbReference>
<dbReference type="Gene3D" id="3.30.450.20">
    <property type="entry name" value="PAS domain"/>
    <property type="match status" value="1"/>
</dbReference>